<dbReference type="Gene3D" id="3.10.450.50">
    <property type="match status" value="1"/>
</dbReference>
<evidence type="ECO:0000313" key="8">
    <source>
        <dbReference type="EMBL" id="GAA4628802.1"/>
    </source>
</evidence>
<dbReference type="Pfam" id="PF08281">
    <property type="entry name" value="Sigma70_r4_2"/>
    <property type="match status" value="1"/>
</dbReference>
<comment type="subunit">
    <text evidence="2">Interacts transiently with the RNA polymerase catalytic core formed by RpoA, RpoB, RpoC and RpoZ (2 alpha, 1 beta, 1 beta' and 1 omega subunit) to form the RNA polymerase holoenzyme that can initiate transcription.</text>
</comment>
<dbReference type="SUPFAM" id="SSF88659">
    <property type="entry name" value="Sigma3 and sigma4 domains of RNA polymerase sigma factors"/>
    <property type="match status" value="1"/>
</dbReference>
<sequence length="300" mass="32610">MSDPLDTATTEFARHREMLFAIVYNLLGTVADTEDVLQETWLSWTSARGEHINDVRAYLARIAVNAALSRLRRARHEAYVGPWLPEPVVTDAADDVVRADTVSLGLLVVLETLSPLERAVFVLRESFGYEHAEIAEMLGRSPAAVRQLAHRAREHVHARRPRFSPAPAVRRKVTERFLAAAAGGDLTALMEVLAPDVTLWTDGGGTRRAAHRPILGRDKVGRLLASVAPDFPAELDIRHLDLNGEPGVAIVDGDRLFAVVVIELSPEDGRIRAIYGLVNPAKLTGVADALGLVTDAPAAP</sequence>
<dbReference type="RefSeq" id="WP_345433069.1">
    <property type="nucleotide sequence ID" value="NZ_BAABHK010000006.1"/>
</dbReference>
<keyword evidence="3" id="KW-0805">Transcription regulation</keyword>
<evidence type="ECO:0000259" key="7">
    <source>
        <dbReference type="Pfam" id="PF08281"/>
    </source>
</evidence>
<dbReference type="PANTHER" id="PTHR30173">
    <property type="entry name" value="SIGMA 19 FACTOR"/>
    <property type="match status" value="1"/>
</dbReference>
<dbReference type="CDD" id="cd06171">
    <property type="entry name" value="Sigma70_r4"/>
    <property type="match status" value="1"/>
</dbReference>
<accession>A0ABP8UEP5</accession>
<dbReference type="SUPFAM" id="SSF54427">
    <property type="entry name" value="NTF2-like"/>
    <property type="match status" value="1"/>
</dbReference>
<evidence type="ECO:0000256" key="4">
    <source>
        <dbReference type="ARBA" id="ARBA00023082"/>
    </source>
</evidence>
<protein>
    <submittedName>
        <fullName evidence="8">RNA polymerase sigma-70 factor</fullName>
    </submittedName>
</protein>
<dbReference type="InterPro" id="IPR007627">
    <property type="entry name" value="RNA_pol_sigma70_r2"/>
</dbReference>
<dbReference type="InterPro" id="IPR013325">
    <property type="entry name" value="RNA_pol_sigma_r2"/>
</dbReference>
<keyword evidence="5" id="KW-0804">Transcription</keyword>
<evidence type="ECO:0000256" key="1">
    <source>
        <dbReference type="ARBA" id="ARBA00010641"/>
    </source>
</evidence>
<dbReference type="InterPro" id="IPR036388">
    <property type="entry name" value="WH-like_DNA-bd_sf"/>
</dbReference>
<evidence type="ECO:0000313" key="9">
    <source>
        <dbReference type="Proteomes" id="UP001501442"/>
    </source>
</evidence>
<dbReference type="Gene3D" id="1.10.10.10">
    <property type="entry name" value="Winged helix-like DNA-binding domain superfamily/Winged helix DNA-binding domain"/>
    <property type="match status" value="1"/>
</dbReference>
<dbReference type="InterPro" id="IPR032710">
    <property type="entry name" value="NTF2-like_dom_sf"/>
</dbReference>
<dbReference type="InterPro" id="IPR013249">
    <property type="entry name" value="RNA_pol_sigma70_r4_t2"/>
</dbReference>
<evidence type="ECO:0000259" key="6">
    <source>
        <dbReference type="Pfam" id="PF04542"/>
    </source>
</evidence>
<keyword evidence="9" id="KW-1185">Reference proteome</keyword>
<dbReference type="NCBIfam" id="NF007214">
    <property type="entry name" value="PRK09636.1"/>
    <property type="match status" value="1"/>
</dbReference>
<comment type="caution">
    <text evidence="8">The sequence shown here is derived from an EMBL/GenBank/DDBJ whole genome shotgun (WGS) entry which is preliminary data.</text>
</comment>
<dbReference type="InterPro" id="IPR052704">
    <property type="entry name" value="ECF_Sigma-70_Domain"/>
</dbReference>
<dbReference type="InterPro" id="IPR013324">
    <property type="entry name" value="RNA_pol_sigma_r3/r4-like"/>
</dbReference>
<feature type="domain" description="RNA polymerase sigma factor 70 region 4 type 2" evidence="7">
    <location>
        <begin position="106"/>
        <end position="155"/>
    </location>
</feature>
<dbReference type="SUPFAM" id="SSF88946">
    <property type="entry name" value="Sigma2 domain of RNA polymerase sigma factors"/>
    <property type="match status" value="1"/>
</dbReference>
<keyword evidence="4" id="KW-0731">Sigma factor</keyword>
<dbReference type="NCBIfam" id="TIGR02937">
    <property type="entry name" value="sigma70-ECF"/>
    <property type="match status" value="1"/>
</dbReference>
<dbReference type="Proteomes" id="UP001501442">
    <property type="component" value="Unassembled WGS sequence"/>
</dbReference>
<proteinExistence type="inferred from homology"/>
<reference evidence="9" key="1">
    <citation type="journal article" date="2019" name="Int. J. Syst. Evol. Microbiol.">
        <title>The Global Catalogue of Microorganisms (GCM) 10K type strain sequencing project: providing services to taxonomists for standard genome sequencing and annotation.</title>
        <authorList>
            <consortium name="The Broad Institute Genomics Platform"/>
            <consortium name="The Broad Institute Genome Sequencing Center for Infectious Disease"/>
            <person name="Wu L."/>
            <person name="Ma J."/>
        </authorList>
    </citation>
    <scope>NUCLEOTIDE SEQUENCE [LARGE SCALE GENOMIC DNA]</scope>
    <source>
        <strain evidence="9">JCM 17939</strain>
    </source>
</reference>
<dbReference type="Pfam" id="PF04542">
    <property type="entry name" value="Sigma70_r2"/>
    <property type="match status" value="1"/>
</dbReference>
<evidence type="ECO:0000256" key="5">
    <source>
        <dbReference type="ARBA" id="ARBA00023163"/>
    </source>
</evidence>
<dbReference type="PANTHER" id="PTHR30173:SF36">
    <property type="entry name" value="ECF RNA POLYMERASE SIGMA FACTOR SIGJ"/>
    <property type="match status" value="1"/>
</dbReference>
<dbReference type="Gene3D" id="1.10.1740.10">
    <property type="match status" value="1"/>
</dbReference>
<name>A0ABP8UEP5_9ACTN</name>
<comment type="similarity">
    <text evidence="1">Belongs to the sigma-70 factor family. ECF subfamily.</text>
</comment>
<evidence type="ECO:0000256" key="3">
    <source>
        <dbReference type="ARBA" id="ARBA00023015"/>
    </source>
</evidence>
<evidence type="ECO:0000256" key="2">
    <source>
        <dbReference type="ARBA" id="ARBA00011344"/>
    </source>
</evidence>
<gene>
    <name evidence="8" type="ORF">GCM10023196_046700</name>
</gene>
<feature type="domain" description="RNA polymerase sigma-70 region 2" evidence="6">
    <location>
        <begin position="12"/>
        <end position="75"/>
    </location>
</feature>
<dbReference type="InterPro" id="IPR014284">
    <property type="entry name" value="RNA_pol_sigma-70_dom"/>
</dbReference>
<organism evidence="8 9">
    <name type="scientific">Actinoallomurus vinaceus</name>
    <dbReference type="NCBI Taxonomy" id="1080074"/>
    <lineage>
        <taxon>Bacteria</taxon>
        <taxon>Bacillati</taxon>
        <taxon>Actinomycetota</taxon>
        <taxon>Actinomycetes</taxon>
        <taxon>Streptosporangiales</taxon>
        <taxon>Thermomonosporaceae</taxon>
        <taxon>Actinoallomurus</taxon>
    </lineage>
</organism>
<dbReference type="EMBL" id="BAABHK010000006">
    <property type="protein sequence ID" value="GAA4628802.1"/>
    <property type="molecule type" value="Genomic_DNA"/>
</dbReference>